<organism evidence="2 3">
    <name type="scientific">Polypedilum vanderplanki</name>
    <name type="common">Sleeping chironomid midge</name>
    <dbReference type="NCBI Taxonomy" id="319348"/>
    <lineage>
        <taxon>Eukaryota</taxon>
        <taxon>Metazoa</taxon>
        <taxon>Ecdysozoa</taxon>
        <taxon>Arthropoda</taxon>
        <taxon>Hexapoda</taxon>
        <taxon>Insecta</taxon>
        <taxon>Pterygota</taxon>
        <taxon>Neoptera</taxon>
        <taxon>Endopterygota</taxon>
        <taxon>Diptera</taxon>
        <taxon>Nematocera</taxon>
        <taxon>Chironomoidea</taxon>
        <taxon>Chironomidae</taxon>
        <taxon>Chironominae</taxon>
        <taxon>Polypedilum</taxon>
        <taxon>Polypedilum</taxon>
    </lineage>
</organism>
<name>A0A9J6C7K8_POLVA</name>
<dbReference type="Gene3D" id="1.20.1280.50">
    <property type="match status" value="1"/>
</dbReference>
<evidence type="ECO:0000259" key="1">
    <source>
        <dbReference type="PROSITE" id="PS50181"/>
    </source>
</evidence>
<reference evidence="2" key="1">
    <citation type="submission" date="2021-03" db="EMBL/GenBank/DDBJ databases">
        <title>Chromosome level genome of the anhydrobiotic midge Polypedilum vanderplanki.</title>
        <authorList>
            <person name="Yoshida Y."/>
            <person name="Kikawada T."/>
            <person name="Gusev O."/>
        </authorList>
    </citation>
    <scope>NUCLEOTIDE SEQUENCE</scope>
    <source>
        <strain evidence="2">NIAS01</strain>
        <tissue evidence="2">Whole body or cell culture</tissue>
    </source>
</reference>
<dbReference type="SUPFAM" id="SSF81383">
    <property type="entry name" value="F-box domain"/>
    <property type="match status" value="1"/>
</dbReference>
<dbReference type="Gene3D" id="3.80.10.10">
    <property type="entry name" value="Ribonuclease Inhibitor"/>
    <property type="match status" value="1"/>
</dbReference>
<proteinExistence type="predicted"/>
<feature type="domain" description="F-box" evidence="1">
    <location>
        <begin position="9"/>
        <end position="56"/>
    </location>
</feature>
<dbReference type="PROSITE" id="PS50181">
    <property type="entry name" value="FBOX"/>
    <property type="match status" value="1"/>
</dbReference>
<dbReference type="OrthoDB" id="3219396at2759"/>
<dbReference type="AlphaFoldDB" id="A0A9J6C7K8"/>
<sequence>MAFEKFNIFDPLENLPYEICEKIFKYLPVKNLLKASLVNSNWYKFIANNSKLMSKVKVKTSCNMDQDYSQEIIVALTMSERKYENIEIERCGQCWFPIFGLLESKKWKFVNILRTSFTHPAETVDFFRCIEQNVENLQMNGVYVRYSYSDGLNKGLMFPNLKRFSAKHVQAFLYHEIFQNLQHLEHFEIISNDQNIASLNTVIKFLTVNENLKSLQISGNVFYQIMYESNLVQKVPFHLKKLVISNGNYHQGSSYYEQIYDNLVTFIKSQSNSLESISLDDWMGENVLTTIYELPKLKELSIKGFTNCIDTMHLKKINLNVNTSIRKLELFAIAEDQLIFESLMRATPALKNLSLSLLNHHFLDTIKQSGISLTHLTVYSVNLTHIESKDLFKKLEFLSIKDYRLCLRENIFAQSYENLSLFEKMLHAIMSRNL</sequence>
<evidence type="ECO:0000313" key="3">
    <source>
        <dbReference type="Proteomes" id="UP001107558"/>
    </source>
</evidence>
<dbReference type="SUPFAM" id="SSF52047">
    <property type="entry name" value="RNI-like"/>
    <property type="match status" value="1"/>
</dbReference>
<protein>
    <recommendedName>
        <fullName evidence="1">F-box domain-containing protein</fullName>
    </recommendedName>
</protein>
<comment type="caution">
    <text evidence="2">The sequence shown here is derived from an EMBL/GenBank/DDBJ whole genome shotgun (WGS) entry which is preliminary data.</text>
</comment>
<dbReference type="CDD" id="cd09917">
    <property type="entry name" value="F-box_SF"/>
    <property type="match status" value="1"/>
</dbReference>
<keyword evidence="3" id="KW-1185">Reference proteome</keyword>
<dbReference type="EMBL" id="JADBJN010000002">
    <property type="protein sequence ID" value="KAG5677795.1"/>
    <property type="molecule type" value="Genomic_DNA"/>
</dbReference>
<dbReference type="InterPro" id="IPR032675">
    <property type="entry name" value="LRR_dom_sf"/>
</dbReference>
<dbReference type="Pfam" id="PF12937">
    <property type="entry name" value="F-box-like"/>
    <property type="match status" value="1"/>
</dbReference>
<gene>
    <name evidence="2" type="ORF">PVAND_007525</name>
</gene>
<dbReference type="InterPro" id="IPR001810">
    <property type="entry name" value="F-box_dom"/>
</dbReference>
<dbReference type="InterPro" id="IPR036047">
    <property type="entry name" value="F-box-like_dom_sf"/>
</dbReference>
<dbReference type="SMART" id="SM00256">
    <property type="entry name" value="FBOX"/>
    <property type="match status" value="1"/>
</dbReference>
<dbReference type="Proteomes" id="UP001107558">
    <property type="component" value="Chromosome 2"/>
</dbReference>
<accession>A0A9J6C7K8</accession>
<evidence type="ECO:0000313" key="2">
    <source>
        <dbReference type="EMBL" id="KAG5677795.1"/>
    </source>
</evidence>